<name>A0A8J6IZ81_9FIRM</name>
<feature type="transmembrane region" description="Helical" evidence="1">
    <location>
        <begin position="12"/>
        <end position="34"/>
    </location>
</feature>
<proteinExistence type="predicted"/>
<comment type="caution">
    <text evidence="2">The sequence shown here is derived from an EMBL/GenBank/DDBJ whole genome shotgun (WGS) entry which is preliminary data.</text>
</comment>
<keyword evidence="1" id="KW-0812">Transmembrane</keyword>
<keyword evidence="1" id="KW-0472">Membrane</keyword>
<gene>
    <name evidence="2" type="ORF">H8S11_00725</name>
</gene>
<evidence type="ECO:0000256" key="1">
    <source>
        <dbReference type="SAM" id="Phobius"/>
    </source>
</evidence>
<dbReference type="PROSITE" id="PS51257">
    <property type="entry name" value="PROKAR_LIPOPROTEIN"/>
    <property type="match status" value="1"/>
</dbReference>
<dbReference type="RefSeq" id="WP_186851855.1">
    <property type="nucleotide sequence ID" value="NZ_JACOPO010000001.1"/>
</dbReference>
<dbReference type="Proteomes" id="UP000628736">
    <property type="component" value="Unassembled WGS sequence"/>
</dbReference>
<organism evidence="2 3">
    <name type="scientific">Flintibacter hominis</name>
    <dbReference type="NCBI Taxonomy" id="2763048"/>
    <lineage>
        <taxon>Bacteria</taxon>
        <taxon>Bacillati</taxon>
        <taxon>Bacillota</taxon>
        <taxon>Clostridia</taxon>
        <taxon>Eubacteriales</taxon>
        <taxon>Flintibacter</taxon>
    </lineage>
</organism>
<keyword evidence="3" id="KW-1185">Reference proteome</keyword>
<feature type="transmembrane region" description="Helical" evidence="1">
    <location>
        <begin position="125"/>
        <end position="150"/>
    </location>
</feature>
<feature type="transmembrane region" description="Helical" evidence="1">
    <location>
        <begin position="83"/>
        <end position="105"/>
    </location>
</feature>
<keyword evidence="1" id="KW-1133">Transmembrane helix</keyword>
<feature type="transmembrane region" description="Helical" evidence="1">
    <location>
        <begin position="46"/>
        <end position="71"/>
    </location>
</feature>
<sequence>MLKSFRFLFQFAWINLACLLGFAVLVVVGCYATGVPGGASNLFATYYGAFPLVTLFVLFIFAFSLCTSNLNLGLSFGARRRDFFWAVQGVLVVYTGFCWAVQVLLAALPQLGGWIEEGRWTLIRAFYGGTLWVFPLVCLTILVLGCLGGLVSAKSKVWGAVILSVSVIALLMGSILLALMADLDAWSFLMGSAWSGMWGSLPAILTIGMLATLAIGEVVIWRQIFRFAVR</sequence>
<protein>
    <submittedName>
        <fullName evidence="2">Uncharacterized protein</fullName>
    </submittedName>
</protein>
<evidence type="ECO:0000313" key="3">
    <source>
        <dbReference type="Proteomes" id="UP000628736"/>
    </source>
</evidence>
<feature type="transmembrane region" description="Helical" evidence="1">
    <location>
        <begin position="201"/>
        <end position="221"/>
    </location>
</feature>
<dbReference type="EMBL" id="JACOPO010000001">
    <property type="protein sequence ID" value="MBC5721351.1"/>
    <property type="molecule type" value="Genomic_DNA"/>
</dbReference>
<reference evidence="2" key="1">
    <citation type="submission" date="2020-08" db="EMBL/GenBank/DDBJ databases">
        <title>Genome public.</title>
        <authorList>
            <person name="Liu C."/>
            <person name="Sun Q."/>
        </authorList>
    </citation>
    <scope>NUCLEOTIDE SEQUENCE</scope>
    <source>
        <strain evidence="2">NSJ-23</strain>
    </source>
</reference>
<evidence type="ECO:0000313" key="2">
    <source>
        <dbReference type="EMBL" id="MBC5721351.1"/>
    </source>
</evidence>
<feature type="transmembrane region" description="Helical" evidence="1">
    <location>
        <begin position="157"/>
        <end position="181"/>
    </location>
</feature>
<accession>A0A8J6IZ81</accession>
<dbReference type="AlphaFoldDB" id="A0A8J6IZ81"/>